<name>A0ABT7HMK3_9BACT</name>
<comment type="caution">
    <text evidence="2">The sequence shown here is derived from an EMBL/GenBank/DDBJ whole genome shotgun (WGS) entry which is preliminary data.</text>
</comment>
<dbReference type="EMBL" id="JANURM010000002">
    <property type="protein sequence ID" value="MDL0088151.1"/>
    <property type="molecule type" value="Genomic_DNA"/>
</dbReference>
<dbReference type="NCBIfam" id="TIGR01641">
    <property type="entry name" value="phageSPP1_gp7"/>
    <property type="match status" value="1"/>
</dbReference>
<accession>A0ABT7HMK3</accession>
<sequence length="397" mass="45634">MKINFFDKPINTLNVLAGRKSELHFDYDEIIHEAHLRAFTIAKITRLDLLDDIKQSLEIALKNGQGFKEWSESLKPTLAKKGWLGNVSVTNPKSGEVKEIYVGAKRLKRIYETNMRVSYAKSRYESQMNATGEYFRYIAVLDSKTRPTHAKLHGLILPKTHKFWDKNYPPNDWGCRCEVQVLNEFEIKSKGYHVTNIKTLPNIATADWAYSFKDESQNLQDLLIKKGGGADDFKAIKIKTWQRGLDDMLNAVLSGNIIKNKAYQIAQIGEVKPNIKDTLAKQGVALKASSIAIYQNTISHIMRDTKPKNKKPNVAEIRGVVGVFDEAKHVFYDTDEKRLLYFYGSLQDDKMINYTAIHLNYVLEKFRTDNFIATISKMPIINYKGILKNKKRYEKIK</sequence>
<feature type="domain" description="Phage head morphogenesis" evidence="1">
    <location>
        <begin position="52"/>
        <end position="179"/>
    </location>
</feature>
<evidence type="ECO:0000313" key="3">
    <source>
        <dbReference type="Proteomes" id="UP001173801"/>
    </source>
</evidence>
<evidence type="ECO:0000259" key="1">
    <source>
        <dbReference type="Pfam" id="PF04233"/>
    </source>
</evidence>
<protein>
    <submittedName>
        <fullName evidence="2">Phage minor head protein</fullName>
    </submittedName>
</protein>
<gene>
    <name evidence="2" type="ORF">NYG85_02005</name>
</gene>
<evidence type="ECO:0000313" key="2">
    <source>
        <dbReference type="EMBL" id="MDL0088151.1"/>
    </source>
</evidence>
<reference evidence="2" key="1">
    <citation type="submission" date="2022-08" db="EMBL/GenBank/DDBJ databases">
        <authorList>
            <person name="Wang H."/>
        </authorList>
    </citation>
    <scope>NUCLEOTIDE SEQUENCE</scope>
    <source>
        <strain evidence="2">PS10</strain>
    </source>
</reference>
<dbReference type="InterPro" id="IPR006528">
    <property type="entry name" value="Phage_head_morphogenesis_dom"/>
</dbReference>
<dbReference type="Proteomes" id="UP001173801">
    <property type="component" value="Unassembled WGS sequence"/>
</dbReference>
<proteinExistence type="predicted"/>
<dbReference type="Pfam" id="PF04233">
    <property type="entry name" value="Phage_Mu_F"/>
    <property type="match status" value="1"/>
</dbReference>
<reference evidence="2" key="2">
    <citation type="journal article" date="2023" name="Microorganisms">
        <title>Isolation and Genomic Characteristics of Cat-Borne Campylobacter felis sp. nov. and Sheep-Borne Campylobacter ovis sp. nov.</title>
        <authorList>
            <person name="Wang H."/>
            <person name="Li Y."/>
            <person name="Gu Y."/>
            <person name="Zhou G."/>
            <person name="Chen X."/>
            <person name="Zhang X."/>
            <person name="Shao Z."/>
            <person name="Zhang J."/>
            <person name="Zhang M."/>
        </authorList>
    </citation>
    <scope>NUCLEOTIDE SEQUENCE</scope>
    <source>
        <strain evidence="2">PS10</strain>
    </source>
</reference>
<keyword evidence="3" id="KW-1185">Reference proteome</keyword>
<organism evidence="2 3">
    <name type="scientific">Campylobacter gastrosuis</name>
    <dbReference type="NCBI Taxonomy" id="2974576"/>
    <lineage>
        <taxon>Bacteria</taxon>
        <taxon>Pseudomonadati</taxon>
        <taxon>Campylobacterota</taxon>
        <taxon>Epsilonproteobacteria</taxon>
        <taxon>Campylobacterales</taxon>
        <taxon>Campylobacteraceae</taxon>
        <taxon>Campylobacter</taxon>
    </lineage>
</organism>
<dbReference type="RefSeq" id="WP_284936798.1">
    <property type="nucleotide sequence ID" value="NZ_JANURM010000002.1"/>
</dbReference>